<comment type="similarity">
    <text evidence="2">Belongs to the MotB family.</text>
</comment>
<keyword evidence="3" id="KW-1003">Cell membrane</keyword>
<feature type="region of interest" description="Disordered" evidence="8">
    <location>
        <begin position="285"/>
        <end position="313"/>
    </location>
</feature>
<feature type="domain" description="OmpA-like" evidence="10">
    <location>
        <begin position="162"/>
        <end position="282"/>
    </location>
</feature>
<evidence type="ECO:0000259" key="10">
    <source>
        <dbReference type="PROSITE" id="PS51123"/>
    </source>
</evidence>
<organism evidence="11">
    <name type="scientific">Coralloluteibacterium stylophorae</name>
    <dbReference type="NCBI Taxonomy" id="1776034"/>
    <lineage>
        <taxon>Bacteria</taxon>
        <taxon>Pseudomonadati</taxon>
        <taxon>Pseudomonadota</taxon>
        <taxon>Gammaproteobacteria</taxon>
        <taxon>Lysobacterales</taxon>
        <taxon>Lysobacteraceae</taxon>
        <taxon>Coralloluteibacterium</taxon>
    </lineage>
</organism>
<comment type="caution">
    <text evidence="11">The sequence shown here is derived from an EMBL/GenBank/DDBJ whole genome shotgun (WGS) entry which is preliminary data.</text>
</comment>
<dbReference type="NCBIfam" id="NF006541">
    <property type="entry name" value="PRK09038.1"/>
    <property type="match status" value="1"/>
</dbReference>
<evidence type="ECO:0000313" key="13">
    <source>
        <dbReference type="Proteomes" id="UP000675747"/>
    </source>
</evidence>
<evidence type="ECO:0000256" key="4">
    <source>
        <dbReference type="ARBA" id="ARBA00022692"/>
    </source>
</evidence>
<keyword evidence="4 9" id="KW-0812">Transmembrane</keyword>
<keyword evidence="5 9" id="KW-1133">Transmembrane helix</keyword>
<evidence type="ECO:0000256" key="1">
    <source>
        <dbReference type="ARBA" id="ARBA00004162"/>
    </source>
</evidence>
<evidence type="ECO:0000313" key="12">
    <source>
        <dbReference type="EMBL" id="MBS7457247.1"/>
    </source>
</evidence>
<dbReference type="CDD" id="cd07185">
    <property type="entry name" value="OmpA_C-like"/>
    <property type="match status" value="1"/>
</dbReference>
<dbReference type="Pfam" id="PF13677">
    <property type="entry name" value="MotB_plug"/>
    <property type="match status" value="1"/>
</dbReference>
<dbReference type="InterPro" id="IPR025713">
    <property type="entry name" value="MotB-like_N_dom"/>
</dbReference>
<comment type="subcellular location">
    <subcellularLocation>
        <location evidence="1">Cell membrane</location>
        <topology evidence="1">Single-pass membrane protein</topology>
    </subcellularLocation>
</comment>
<evidence type="ECO:0000256" key="7">
    <source>
        <dbReference type="PROSITE-ProRule" id="PRU00473"/>
    </source>
</evidence>
<dbReference type="GO" id="GO:0005886">
    <property type="term" value="C:plasma membrane"/>
    <property type="evidence" value="ECO:0007669"/>
    <property type="project" value="UniProtKB-SubCell"/>
</dbReference>
<evidence type="ECO:0000256" key="6">
    <source>
        <dbReference type="ARBA" id="ARBA00023136"/>
    </source>
</evidence>
<evidence type="ECO:0000256" key="3">
    <source>
        <dbReference type="ARBA" id="ARBA00022475"/>
    </source>
</evidence>
<keyword evidence="11" id="KW-0966">Cell projection</keyword>
<dbReference type="PANTHER" id="PTHR30329:SF20">
    <property type="entry name" value="EXPORTED PROTEIN"/>
    <property type="match status" value="1"/>
</dbReference>
<dbReference type="RefSeq" id="WP_211926407.1">
    <property type="nucleotide sequence ID" value="NZ_JAGQFT020000005.1"/>
</dbReference>
<keyword evidence="6 7" id="KW-0472">Membrane</keyword>
<accession>A0A8J8AY95</accession>
<dbReference type="EMBL" id="JAGQFT010000053">
    <property type="protein sequence ID" value="MBR0562464.1"/>
    <property type="molecule type" value="Genomic_DNA"/>
</dbReference>
<proteinExistence type="inferred from homology"/>
<evidence type="ECO:0000256" key="2">
    <source>
        <dbReference type="ARBA" id="ARBA00008914"/>
    </source>
</evidence>
<dbReference type="PROSITE" id="PS51123">
    <property type="entry name" value="OMPA_2"/>
    <property type="match status" value="1"/>
</dbReference>
<feature type="transmembrane region" description="Helical" evidence="9">
    <location>
        <begin position="20"/>
        <end position="37"/>
    </location>
</feature>
<dbReference type="AlphaFoldDB" id="A0A8J8AY95"/>
<evidence type="ECO:0000256" key="5">
    <source>
        <dbReference type="ARBA" id="ARBA00022989"/>
    </source>
</evidence>
<reference evidence="12 13" key="1">
    <citation type="journal article" date="2021" name="Microbiol. Resour. Announc.">
        <title>Draft Genome Sequence of Coralloluteibacterium stylophorae LMG 29479T.</title>
        <authorList>
            <person name="Karlyshev A.V."/>
            <person name="Kudryashova E.B."/>
            <person name="Ariskina E.V."/>
            <person name="Conroy A.P."/>
            <person name="Abidueva E.Y."/>
        </authorList>
    </citation>
    <scope>NUCLEOTIDE SEQUENCE [LARGE SCALE GENOMIC DNA]</scope>
    <source>
        <strain evidence="12 13">LMG 29479</strain>
    </source>
</reference>
<evidence type="ECO:0000256" key="9">
    <source>
        <dbReference type="SAM" id="Phobius"/>
    </source>
</evidence>
<dbReference type="EMBL" id="JAGQFT020000005">
    <property type="protein sequence ID" value="MBS7457247.1"/>
    <property type="molecule type" value="Genomic_DNA"/>
</dbReference>
<keyword evidence="13" id="KW-1185">Reference proteome</keyword>
<dbReference type="Gene3D" id="3.30.1330.60">
    <property type="entry name" value="OmpA-like domain"/>
    <property type="match status" value="1"/>
</dbReference>
<dbReference type="Pfam" id="PF00691">
    <property type="entry name" value="OmpA"/>
    <property type="match status" value="1"/>
</dbReference>
<gene>
    <name evidence="11" type="primary">motD</name>
    <name evidence="12" type="ORF">KB893_008865</name>
    <name evidence="11" type="ORF">KB893_08045</name>
</gene>
<keyword evidence="11" id="KW-0969">Cilium</keyword>
<protein>
    <submittedName>
        <fullName evidence="11">Flagellar motor protein MotD</fullName>
    </submittedName>
</protein>
<dbReference type="InterPro" id="IPR050330">
    <property type="entry name" value="Bact_OuterMem_StrucFunc"/>
</dbReference>
<dbReference type="PANTHER" id="PTHR30329">
    <property type="entry name" value="STATOR ELEMENT OF FLAGELLAR MOTOR COMPLEX"/>
    <property type="match status" value="1"/>
</dbReference>
<dbReference type="InterPro" id="IPR006665">
    <property type="entry name" value="OmpA-like"/>
</dbReference>
<feature type="compositionally biased region" description="Low complexity" evidence="8">
    <location>
        <begin position="291"/>
        <end position="313"/>
    </location>
</feature>
<dbReference type="SUPFAM" id="SSF103088">
    <property type="entry name" value="OmpA-like"/>
    <property type="match status" value="1"/>
</dbReference>
<dbReference type="InterPro" id="IPR036737">
    <property type="entry name" value="OmpA-like_sf"/>
</dbReference>
<reference evidence="11" key="2">
    <citation type="submission" date="2021-04" db="EMBL/GenBank/DDBJ databases">
        <authorList>
            <person name="Karlyshev A.V."/>
        </authorList>
    </citation>
    <scope>NUCLEOTIDE SEQUENCE</scope>
    <source>
        <strain evidence="11">LMG 29479</strain>
    </source>
</reference>
<evidence type="ECO:0000313" key="11">
    <source>
        <dbReference type="EMBL" id="MBR0562464.1"/>
    </source>
</evidence>
<dbReference type="Proteomes" id="UP000675747">
    <property type="component" value="Unassembled WGS sequence"/>
</dbReference>
<name>A0A8J8AY95_9GAMM</name>
<sequence length="313" mass="33349">MARRKKHEEHANHEAWAIPYGDLLTLLLAFFVVMYAISSLNEGKYRVLSNSLSEAFGGAPRSIQPIQVGPVAPADLPPHQSRPIPLGARANPIRLMPSMRSSYGPQLSEREPAYLPVAVPANDRERYRHRGAQAQLGRIAMALEDALEDLAAANLVRLTHGDYWIEVSINSDILFASGSAALGENARRIIARLAPTLAEVPNLLRVEGHTDDRPIHTAAFPSNWELSAARAASVVHVLAADGVAPGRMAVVGQGEFHPSAANDTPEGRNANRRVALIILATPEAEADAAGEPDIHSAQAGESPPAASSAPEAG</sequence>
<evidence type="ECO:0000256" key="8">
    <source>
        <dbReference type="SAM" id="MobiDB-lite"/>
    </source>
</evidence>
<keyword evidence="11" id="KW-0282">Flagellum</keyword>